<dbReference type="EMBL" id="JABBWM010000006">
    <property type="protein sequence ID" value="KAG2116713.1"/>
    <property type="molecule type" value="Genomic_DNA"/>
</dbReference>
<dbReference type="RefSeq" id="XP_041297812.1">
    <property type="nucleotide sequence ID" value="XM_041441016.1"/>
</dbReference>
<dbReference type="OrthoDB" id="2675519at2759"/>
<dbReference type="Proteomes" id="UP000823399">
    <property type="component" value="Unassembled WGS sequence"/>
</dbReference>
<protein>
    <submittedName>
        <fullName evidence="1">Uncharacterized protein</fullName>
    </submittedName>
</protein>
<name>A0A9P7FG78_9AGAM</name>
<proteinExistence type="predicted"/>
<keyword evidence="2" id="KW-1185">Reference proteome</keyword>
<organism evidence="1 2">
    <name type="scientific">Suillus discolor</name>
    <dbReference type="NCBI Taxonomy" id="1912936"/>
    <lineage>
        <taxon>Eukaryota</taxon>
        <taxon>Fungi</taxon>
        <taxon>Dikarya</taxon>
        <taxon>Basidiomycota</taxon>
        <taxon>Agaricomycotina</taxon>
        <taxon>Agaricomycetes</taxon>
        <taxon>Agaricomycetidae</taxon>
        <taxon>Boletales</taxon>
        <taxon>Suillineae</taxon>
        <taxon>Suillaceae</taxon>
        <taxon>Suillus</taxon>
    </lineage>
</organism>
<evidence type="ECO:0000313" key="2">
    <source>
        <dbReference type="Proteomes" id="UP000823399"/>
    </source>
</evidence>
<comment type="caution">
    <text evidence="1">The sequence shown here is derived from an EMBL/GenBank/DDBJ whole genome shotgun (WGS) entry which is preliminary data.</text>
</comment>
<dbReference type="GeneID" id="64703275"/>
<reference evidence="1" key="1">
    <citation type="journal article" date="2020" name="New Phytol.">
        <title>Comparative genomics reveals dynamic genome evolution in host specialist ectomycorrhizal fungi.</title>
        <authorList>
            <person name="Lofgren L.A."/>
            <person name="Nguyen N.H."/>
            <person name="Vilgalys R."/>
            <person name="Ruytinx J."/>
            <person name="Liao H.L."/>
            <person name="Branco S."/>
            <person name="Kuo A."/>
            <person name="LaButti K."/>
            <person name="Lipzen A."/>
            <person name="Andreopoulos W."/>
            <person name="Pangilinan J."/>
            <person name="Riley R."/>
            <person name="Hundley H."/>
            <person name="Na H."/>
            <person name="Barry K."/>
            <person name="Grigoriev I.V."/>
            <person name="Stajich J.E."/>
            <person name="Kennedy P.G."/>
        </authorList>
    </citation>
    <scope>NUCLEOTIDE SEQUENCE</scope>
    <source>
        <strain evidence="1">FC423</strain>
    </source>
</reference>
<gene>
    <name evidence="1" type="ORF">F5147DRAFT_769074</name>
</gene>
<dbReference type="AlphaFoldDB" id="A0A9P7FG78"/>
<evidence type="ECO:0000313" key="1">
    <source>
        <dbReference type="EMBL" id="KAG2116713.1"/>
    </source>
</evidence>
<sequence>MDLEDYLSGSRDFAHIDIYKVALLSRAKREGTAVDPIDIWAGLSHPGSPLRPLHSIAQCLLSICPNSASCEQTLTLIAELKMYIHEEHARNNVVKKQLKRRYSVDEEEVFSATEMMHSVPTTDSFTPIAISELLDYSRAEEWLGSFYKTAIRGLDAELELYELLDLDAEGIEDPEFPQVDDVLAE</sequence>
<accession>A0A9P7FG78</accession>